<proteinExistence type="predicted"/>
<keyword evidence="2" id="KW-1185">Reference proteome</keyword>
<dbReference type="EMBL" id="JAHXZJ010001864">
    <property type="protein sequence ID" value="KAH0549983.1"/>
    <property type="molecule type" value="Genomic_DNA"/>
</dbReference>
<comment type="caution">
    <text evidence="1">The sequence shown here is derived from an EMBL/GenBank/DDBJ whole genome shotgun (WGS) entry which is preliminary data.</text>
</comment>
<protein>
    <submittedName>
        <fullName evidence="1">Uncharacterized protein</fullName>
    </submittedName>
</protein>
<reference evidence="1 2" key="1">
    <citation type="journal article" date="2021" name="J. Hered.">
        <title>A chromosome-level genome assembly of the parasitoid wasp, Cotesia glomerata (Hymenoptera: Braconidae).</title>
        <authorList>
            <person name="Pinto B.J."/>
            <person name="Weis J.J."/>
            <person name="Gamble T."/>
            <person name="Ode P.J."/>
            <person name="Paul R."/>
            <person name="Zaspel J.M."/>
        </authorList>
    </citation>
    <scope>NUCLEOTIDE SEQUENCE [LARGE SCALE GENOMIC DNA]</scope>
    <source>
        <strain evidence="1">CgM1</strain>
    </source>
</reference>
<dbReference type="AlphaFoldDB" id="A0AAV7IFW8"/>
<gene>
    <name evidence="1" type="ORF">KQX54_016700</name>
</gene>
<evidence type="ECO:0000313" key="2">
    <source>
        <dbReference type="Proteomes" id="UP000826195"/>
    </source>
</evidence>
<accession>A0AAV7IFW8</accession>
<sequence length="144" mass="16373">MRIGVLCSVSVCGSEIGVVMDSIYSLLPFTQPHIPSVSLTLQLYWTSNFKHLPLVILVLYLTERLYLYRTYKAQGFLVADMLAQTWLNGDNKVAEIITTRVQTTEARLISKSKYGEETEKISTYSGLLTRKIYSTRRDNNDAVK</sequence>
<evidence type="ECO:0000313" key="1">
    <source>
        <dbReference type="EMBL" id="KAH0549983.1"/>
    </source>
</evidence>
<organism evidence="1 2">
    <name type="scientific">Cotesia glomerata</name>
    <name type="common">Lepidopteran parasitic wasp</name>
    <name type="synonym">Apanteles glomeratus</name>
    <dbReference type="NCBI Taxonomy" id="32391"/>
    <lineage>
        <taxon>Eukaryota</taxon>
        <taxon>Metazoa</taxon>
        <taxon>Ecdysozoa</taxon>
        <taxon>Arthropoda</taxon>
        <taxon>Hexapoda</taxon>
        <taxon>Insecta</taxon>
        <taxon>Pterygota</taxon>
        <taxon>Neoptera</taxon>
        <taxon>Endopterygota</taxon>
        <taxon>Hymenoptera</taxon>
        <taxon>Apocrita</taxon>
        <taxon>Ichneumonoidea</taxon>
        <taxon>Braconidae</taxon>
        <taxon>Microgastrinae</taxon>
        <taxon>Cotesia</taxon>
    </lineage>
</organism>
<dbReference type="Proteomes" id="UP000826195">
    <property type="component" value="Unassembled WGS sequence"/>
</dbReference>
<name>A0AAV7IFW8_COTGL</name>